<reference evidence="1 2" key="1">
    <citation type="journal article" date="2020" name="ISME J.">
        <title>Comparative genomics reveals insights into cyanobacterial evolution and habitat adaptation.</title>
        <authorList>
            <person name="Chen M.Y."/>
            <person name="Teng W.K."/>
            <person name="Zhao L."/>
            <person name="Hu C.X."/>
            <person name="Zhou Y.K."/>
            <person name="Han B.P."/>
            <person name="Song L.R."/>
            <person name="Shu W.S."/>
        </authorList>
    </citation>
    <scope>NUCLEOTIDE SEQUENCE [LARGE SCALE GENOMIC DNA]</scope>
    <source>
        <strain evidence="1 2">FACHB-130</strain>
    </source>
</reference>
<evidence type="ECO:0000313" key="2">
    <source>
        <dbReference type="Proteomes" id="UP000603457"/>
    </source>
</evidence>
<dbReference type="EMBL" id="JACJTB010000028">
    <property type="protein sequence ID" value="MBD2596526.1"/>
    <property type="molecule type" value="Genomic_DNA"/>
</dbReference>
<gene>
    <name evidence="1" type="ORF">H6G74_19630</name>
</gene>
<keyword evidence="2" id="KW-1185">Reference proteome</keyword>
<organism evidence="1 2">
    <name type="scientific">Nostoc spongiaeforme FACHB-130</name>
    <dbReference type="NCBI Taxonomy" id="1357510"/>
    <lineage>
        <taxon>Bacteria</taxon>
        <taxon>Bacillati</taxon>
        <taxon>Cyanobacteriota</taxon>
        <taxon>Cyanophyceae</taxon>
        <taxon>Nostocales</taxon>
        <taxon>Nostocaceae</taxon>
        <taxon>Nostoc</taxon>
    </lineage>
</organism>
<name>A0ABR8FZZ2_9NOSO</name>
<dbReference type="Proteomes" id="UP000603457">
    <property type="component" value="Unassembled WGS sequence"/>
</dbReference>
<proteinExistence type="predicted"/>
<evidence type="ECO:0000313" key="1">
    <source>
        <dbReference type="EMBL" id="MBD2596526.1"/>
    </source>
</evidence>
<comment type="caution">
    <text evidence="1">The sequence shown here is derived from an EMBL/GenBank/DDBJ whole genome shotgun (WGS) entry which is preliminary data.</text>
</comment>
<protein>
    <submittedName>
        <fullName evidence="1">Uncharacterized protein</fullName>
    </submittedName>
</protein>
<accession>A0ABR8FZZ2</accession>
<sequence length="102" mass="11879">MDKFANTTSDLDSQHYQFVSKQVVSKLTGLSGETLKRYRLQGKLQKDIHWVVLNSRVVRYNITLVLDWVQNHVSNPNAHLRAIDNYLADLPSNQRKKRQSRS</sequence>
<dbReference type="RefSeq" id="WP_190969253.1">
    <property type="nucleotide sequence ID" value="NZ_JACJTB010000028.1"/>
</dbReference>